<sequence length="67" mass="7660">MSAKGDWCRRQAERRHDPAQAERRNDGQGDKEKIALLEAAHLYDLGREEEAQAKLDSVHYEEPPSSL</sequence>
<reference evidence="2" key="1">
    <citation type="submission" date="2020-10" db="EMBL/GenBank/DDBJ databases">
        <title>Taxonomic study of unclassified bacteria belonging to the class Ktedonobacteria.</title>
        <authorList>
            <person name="Yabe S."/>
            <person name="Wang C.M."/>
            <person name="Zheng Y."/>
            <person name="Sakai Y."/>
            <person name="Cavaletti L."/>
            <person name="Monciardini P."/>
            <person name="Donadio S."/>
        </authorList>
    </citation>
    <scope>NUCLEOTIDE SEQUENCE</scope>
    <source>
        <strain evidence="2">SOSP1-1</strain>
    </source>
</reference>
<proteinExistence type="predicted"/>
<evidence type="ECO:0000256" key="1">
    <source>
        <dbReference type="SAM" id="MobiDB-lite"/>
    </source>
</evidence>
<dbReference type="EMBL" id="BNJF01000010">
    <property type="protein sequence ID" value="GHO50962.1"/>
    <property type="molecule type" value="Genomic_DNA"/>
</dbReference>
<dbReference type="AlphaFoldDB" id="A0A8J3IDW1"/>
<feature type="region of interest" description="Disordered" evidence="1">
    <location>
        <begin position="1"/>
        <end position="31"/>
    </location>
</feature>
<accession>A0A8J3IDW1</accession>
<comment type="caution">
    <text evidence="2">The sequence shown here is derived from an EMBL/GenBank/DDBJ whole genome shotgun (WGS) entry which is preliminary data.</text>
</comment>
<organism evidence="2 3">
    <name type="scientific">Ktedonospora formicarum</name>
    <dbReference type="NCBI Taxonomy" id="2778364"/>
    <lineage>
        <taxon>Bacteria</taxon>
        <taxon>Bacillati</taxon>
        <taxon>Chloroflexota</taxon>
        <taxon>Ktedonobacteria</taxon>
        <taxon>Ktedonobacterales</taxon>
        <taxon>Ktedonobacteraceae</taxon>
        <taxon>Ktedonospora</taxon>
    </lineage>
</organism>
<gene>
    <name evidence="2" type="ORF">KSX_91250</name>
</gene>
<keyword evidence="3" id="KW-1185">Reference proteome</keyword>
<dbReference type="Proteomes" id="UP000612362">
    <property type="component" value="Unassembled WGS sequence"/>
</dbReference>
<name>A0A8J3IDW1_9CHLR</name>
<evidence type="ECO:0000313" key="3">
    <source>
        <dbReference type="Proteomes" id="UP000612362"/>
    </source>
</evidence>
<protein>
    <submittedName>
        <fullName evidence="2">Uncharacterized protein</fullName>
    </submittedName>
</protein>
<evidence type="ECO:0000313" key="2">
    <source>
        <dbReference type="EMBL" id="GHO50962.1"/>
    </source>
</evidence>